<keyword evidence="2" id="KW-1185">Reference proteome</keyword>
<sequence length="913" mass="97266">MAFPQEPLGLRGRLRLGSDLQDITADLYTRDAITHKRGRAYRANAADPASCSATIKNRDGRYSERNPEGPYYGLIGRNTPFQFDLPGGPDVYLALKGGTDRATTPDAAALDITGSIDIRFEIQIDNLPQANGVILGGKWLVTGSQRSWLMLIGAQGELILRYSPDGTSQPQFGSTEAISDTALRGRIAVRSTRDASNGQITHYTAPSIDGPWTQLGLASAAGAGSTIFSSASPLAVGDIDTVTAFVRPEGKIFAFQLRNGIDGTVVADVDFTAQTVGASSFTDDTGLTWTLAGDAELSDRVTRFAGEIPEWPPKWSPSEADAWTPIEAAGILRRMGQGQKSLASTLRRKIPTVSNLLAYWPMEEGKDASQASSPIAGVGPLKLAPANWANVDTLASSSPLPTIDSSGSAACLLSGSVPRPASTPLSSWLVQYMYRLDTVNTTVRTFLRIRSTGTISDWYIQMGSGISRIIGRDSDGNAVFTGETGIGTDLWGQWIAVQFQVSQSGSSVNWQIVWTDVGGDAGAGSGSFSGTIGYPTGVASPPDGYASDIDGLALGHISVWSVWDSVTVSAYAGAVDAWAGETAGERMQRLCAEENVPLTIVGDPSDTELVGPQRPKALLDLLRECADADGGIFGELRERRELVYRTRLSLYNQDPKLTLDYAQKQMAPPFEPVEDDQIRNDWTVTRDGGSSGYATLTEGRLSVQDPPDGIGLYDDSTTLNLFSDDQTSDAAGWQLHLTSWDEARYPSVTLQLHRHPAFIPAVLSLDVGDKIRIENLPKKFAGGGAVELLIDGWTETMLPRKWEITFNCSPAGPYTVAIADDEVLGIADSGASTLAAAADEDDTALSVAVSDGLPWVYEVDFDILVGGEVMTVTGISGASSPQTFTVARSVNGVVKEQASGSVVRLAQQAITGR</sequence>
<comment type="caution">
    <text evidence="1">The sequence shown here is derived from an EMBL/GenBank/DDBJ whole genome shotgun (WGS) entry which is preliminary data.</text>
</comment>
<name>A0ABS9XDY3_9ACTN</name>
<dbReference type="EMBL" id="JALDAX010000003">
    <property type="protein sequence ID" value="MCI3240300.1"/>
    <property type="molecule type" value="Genomic_DNA"/>
</dbReference>
<evidence type="ECO:0000313" key="1">
    <source>
        <dbReference type="EMBL" id="MCI3240300.1"/>
    </source>
</evidence>
<dbReference type="Proteomes" id="UP001165270">
    <property type="component" value="Unassembled WGS sequence"/>
</dbReference>
<dbReference type="RefSeq" id="WP_242709369.1">
    <property type="nucleotide sequence ID" value="NZ_JALDAX010000003.1"/>
</dbReference>
<protein>
    <submittedName>
        <fullName evidence="1">Uncharacterized protein</fullName>
    </submittedName>
</protein>
<proteinExistence type="predicted"/>
<organism evidence="1 2">
    <name type="scientific">Streptomyces spinosisporus</name>
    <dbReference type="NCBI Taxonomy" id="2927582"/>
    <lineage>
        <taxon>Bacteria</taxon>
        <taxon>Bacillati</taxon>
        <taxon>Actinomycetota</taxon>
        <taxon>Actinomycetes</taxon>
        <taxon>Kitasatosporales</taxon>
        <taxon>Streptomycetaceae</taxon>
        <taxon>Streptomyces</taxon>
    </lineage>
</organism>
<evidence type="ECO:0000313" key="2">
    <source>
        <dbReference type="Proteomes" id="UP001165270"/>
    </source>
</evidence>
<gene>
    <name evidence="1" type="ORF">MQN93_11250</name>
</gene>
<reference evidence="1" key="1">
    <citation type="submission" date="2022-03" db="EMBL/GenBank/DDBJ databases">
        <title>Streptomyces 7R015 and 7R016 isolated from Barleria lupulina in Thailand.</title>
        <authorList>
            <person name="Kanchanasin P."/>
            <person name="Phongsopitanun W."/>
            <person name="Tanasupawat S."/>
        </authorList>
    </citation>
    <scope>NUCLEOTIDE SEQUENCE</scope>
    <source>
        <strain evidence="1">7R016</strain>
    </source>
</reference>
<accession>A0ABS9XDY3</accession>